<proteinExistence type="inferred from homology"/>
<dbReference type="PANTHER" id="PTHR30203">
    <property type="entry name" value="OUTER MEMBRANE CATION EFFLUX PROTEIN"/>
    <property type="match status" value="1"/>
</dbReference>
<protein>
    <submittedName>
        <fullName evidence="3">Efflux transporter outer membrane subunit</fullName>
    </submittedName>
</protein>
<dbReference type="SUPFAM" id="SSF56954">
    <property type="entry name" value="Outer membrane efflux proteins (OEP)"/>
    <property type="match status" value="1"/>
</dbReference>
<dbReference type="InterPro" id="IPR010131">
    <property type="entry name" value="MdtP/NodT-like"/>
</dbReference>
<keyword evidence="2" id="KW-0449">Lipoprotein</keyword>
<dbReference type="GO" id="GO:0005886">
    <property type="term" value="C:plasma membrane"/>
    <property type="evidence" value="ECO:0007669"/>
    <property type="project" value="UniProtKB-SubCell"/>
</dbReference>
<comment type="subcellular location">
    <subcellularLocation>
        <location evidence="2">Cell membrane</location>
        <topology evidence="2">Lipid-anchor</topology>
    </subcellularLocation>
</comment>
<sequence>MTRTIATALALAALGGCTMAPKYVRPVAPVPMSWPTGDAYLRQTEAALPSVSYRDIFRDPRLQQIVEQALVNNRDLRVAAANIAIARATYHIQRAELLPTVSASSGYTFRQNSSAGGTNTGGGGNGGVGNGGFGAAGGTSNNFSASVGITAFEIDLFGRIRSLSEAAQNRYFGTEATARATRLTLIGDIATGWLTYASDKSLLRIAEQTAEIAQKSVTLTSQRLSGGIAPRTDLAQAQITLQTALSDLAEQRTALAQDVNALQLLVGAPVDPTLLPDGIEQAGTTIAELPAGLDSRVLLRRPDVVQAEYELRAANAEIGAARAALFPTVSLTSLAGLASSALSTLFTGGAFNYSVAPSVSYPIFRAGAARAGVAQSQAQRDSALATYEKSIQTAFREVSDALARRGTIADQERAQQALTAASRDNFRLSEARYRGGIDTYLASLTAQQSFYASQRSLVNTQLTAATNLVTLYRTLGGDSTLDVAPDDKRPAQ</sequence>
<gene>
    <name evidence="3" type="ORF">EWE75_03590</name>
</gene>
<dbReference type="AlphaFoldDB" id="A0A4Q6Y703"/>
<keyword evidence="2" id="KW-0564">Palmitate</keyword>
<dbReference type="OrthoDB" id="7181739at2"/>
<keyword evidence="2" id="KW-0812">Transmembrane</keyword>
<dbReference type="Gene3D" id="1.20.1600.10">
    <property type="entry name" value="Outer membrane efflux proteins (OEP)"/>
    <property type="match status" value="1"/>
</dbReference>
<keyword evidence="4" id="KW-1185">Reference proteome</keyword>
<evidence type="ECO:0000313" key="4">
    <source>
        <dbReference type="Proteomes" id="UP000292085"/>
    </source>
</evidence>
<dbReference type="NCBIfam" id="TIGR01845">
    <property type="entry name" value="outer_NodT"/>
    <property type="match status" value="1"/>
</dbReference>
<dbReference type="EMBL" id="SGIS01000004">
    <property type="protein sequence ID" value="RZF65754.1"/>
    <property type="molecule type" value="Genomic_DNA"/>
</dbReference>
<comment type="caution">
    <text evidence="3">The sequence shown here is derived from an EMBL/GenBank/DDBJ whole genome shotgun (WGS) entry which is preliminary data.</text>
</comment>
<dbReference type="Pfam" id="PF02321">
    <property type="entry name" value="OEP"/>
    <property type="match status" value="2"/>
</dbReference>
<organism evidence="3 4">
    <name type="scientific">Sphingomonas populi</name>
    <dbReference type="NCBI Taxonomy" id="2484750"/>
    <lineage>
        <taxon>Bacteria</taxon>
        <taxon>Pseudomonadati</taxon>
        <taxon>Pseudomonadota</taxon>
        <taxon>Alphaproteobacteria</taxon>
        <taxon>Sphingomonadales</taxon>
        <taxon>Sphingomonadaceae</taxon>
        <taxon>Sphingomonas</taxon>
    </lineage>
</organism>
<dbReference type="PANTHER" id="PTHR30203:SF32">
    <property type="entry name" value="CATION EFFLUX SYSTEM PROTEIN CUSC"/>
    <property type="match status" value="1"/>
</dbReference>
<evidence type="ECO:0000256" key="2">
    <source>
        <dbReference type="RuleBase" id="RU362097"/>
    </source>
</evidence>
<name>A0A4Q6Y703_9SPHN</name>
<keyword evidence="2" id="KW-0472">Membrane</keyword>
<dbReference type="GO" id="GO:0015562">
    <property type="term" value="F:efflux transmembrane transporter activity"/>
    <property type="evidence" value="ECO:0007669"/>
    <property type="project" value="InterPro"/>
</dbReference>
<accession>A0A4Q6Y703</accession>
<keyword evidence="2" id="KW-1134">Transmembrane beta strand</keyword>
<dbReference type="RefSeq" id="WP_130155332.1">
    <property type="nucleotide sequence ID" value="NZ_SGIS01000004.1"/>
</dbReference>
<reference evidence="3 4" key="1">
    <citation type="submission" date="2019-02" db="EMBL/GenBank/DDBJ databases">
        <authorList>
            <person name="Li Y."/>
        </authorList>
    </citation>
    <scope>NUCLEOTIDE SEQUENCE [LARGE SCALE GENOMIC DNA]</scope>
    <source>
        <strain evidence="3 4">3-7</strain>
    </source>
</reference>
<dbReference type="Gene3D" id="2.20.200.10">
    <property type="entry name" value="Outer membrane efflux proteins (OEP)"/>
    <property type="match status" value="1"/>
</dbReference>
<dbReference type="Proteomes" id="UP000292085">
    <property type="component" value="Unassembled WGS sequence"/>
</dbReference>
<evidence type="ECO:0000256" key="1">
    <source>
        <dbReference type="ARBA" id="ARBA00007613"/>
    </source>
</evidence>
<dbReference type="PROSITE" id="PS51257">
    <property type="entry name" value="PROKAR_LIPOPROTEIN"/>
    <property type="match status" value="1"/>
</dbReference>
<dbReference type="InterPro" id="IPR003423">
    <property type="entry name" value="OMP_efflux"/>
</dbReference>
<evidence type="ECO:0000313" key="3">
    <source>
        <dbReference type="EMBL" id="RZF65754.1"/>
    </source>
</evidence>
<comment type="similarity">
    <text evidence="1 2">Belongs to the outer membrane factor (OMF) (TC 1.B.17) family.</text>
</comment>